<dbReference type="KEGG" id="nec:KGD82_16475"/>
<accession>A0A975L720</accession>
<sequence length="67" mass="7476">MTRTDQEFDPVKDALYEYFNACELLDLADHANDAEGIRAGRYGVADAWEHFEAECRRAGLDPAAVNA</sequence>
<gene>
    <name evidence="1" type="ORF">KGD82_16475</name>
</gene>
<dbReference type="AlphaFoldDB" id="A0A975L720"/>
<organism evidence="1 2">
    <name type="scientific">Nocardiopsis eucommiae</name>
    <dbReference type="NCBI Taxonomy" id="2831970"/>
    <lineage>
        <taxon>Bacteria</taxon>
        <taxon>Bacillati</taxon>
        <taxon>Actinomycetota</taxon>
        <taxon>Actinomycetes</taxon>
        <taxon>Streptosporangiales</taxon>
        <taxon>Nocardiopsidaceae</taxon>
        <taxon>Nocardiopsis</taxon>
    </lineage>
</organism>
<dbReference type="EMBL" id="CP074402">
    <property type="protein sequence ID" value="QVJ00355.1"/>
    <property type="molecule type" value="Genomic_DNA"/>
</dbReference>
<dbReference type="Proteomes" id="UP000682416">
    <property type="component" value="Chromosome"/>
</dbReference>
<reference evidence="1" key="1">
    <citation type="submission" date="2021-05" db="EMBL/GenBank/DDBJ databases">
        <authorList>
            <person name="Kaiqin L."/>
            <person name="Jian G."/>
        </authorList>
    </citation>
    <scope>NUCLEOTIDE SEQUENCE</scope>
    <source>
        <strain evidence="1">HDS5</strain>
    </source>
</reference>
<name>A0A975L720_9ACTN</name>
<proteinExistence type="predicted"/>
<evidence type="ECO:0000313" key="1">
    <source>
        <dbReference type="EMBL" id="QVJ00355.1"/>
    </source>
</evidence>
<keyword evidence="2" id="KW-1185">Reference proteome</keyword>
<protein>
    <submittedName>
        <fullName evidence="1">Uncharacterized protein</fullName>
    </submittedName>
</protein>
<evidence type="ECO:0000313" key="2">
    <source>
        <dbReference type="Proteomes" id="UP000682416"/>
    </source>
</evidence>